<evidence type="ECO:0000313" key="5">
    <source>
        <dbReference type="Proteomes" id="UP000217918"/>
    </source>
</evidence>
<keyword evidence="3" id="KW-0472">Membrane</keyword>
<evidence type="ECO:0000256" key="2">
    <source>
        <dbReference type="ARBA" id="ARBA00023287"/>
    </source>
</evidence>
<dbReference type="InterPro" id="IPR012902">
    <property type="entry name" value="N_methyl_site"/>
</dbReference>
<evidence type="ECO:0000256" key="1">
    <source>
        <dbReference type="ARBA" id="ARBA00004241"/>
    </source>
</evidence>
<keyword evidence="3" id="KW-0812">Transmembrane</keyword>
<sequence>MNRHGFTLIEAVLALVVASGLFLLATGTDRRLVRPLQHDPVAWYQAVRVLEQPGKYQFCSTTGTILKLWDQQRQTTVHVSLHHQILKLTNSRGQGYYPLLKHVVAVKWQATPYSGLVKMTIRQEGLPSQHVLLDLRGKDF</sequence>
<dbReference type="RefSeq" id="WP_096109833.1">
    <property type="nucleotide sequence ID" value="NZ_NVYO01000001.1"/>
</dbReference>
<dbReference type="PROSITE" id="PS00409">
    <property type="entry name" value="PROKAR_NTER_METHYL"/>
    <property type="match status" value="1"/>
</dbReference>
<comment type="subcellular location">
    <subcellularLocation>
        <location evidence="1">Cell surface</location>
    </subcellularLocation>
</comment>
<dbReference type="Proteomes" id="UP000217918">
    <property type="component" value="Unassembled WGS sequence"/>
</dbReference>
<reference evidence="4 5" key="1">
    <citation type="submission" date="2017-09" db="EMBL/GenBank/DDBJ databases">
        <title>Genome sequence of Lactobacillus brevis D7.</title>
        <authorList>
            <person name="Kwon M.-S."/>
            <person name="Lim S.K."/>
            <person name="Choi H.-J."/>
        </authorList>
    </citation>
    <scope>NUCLEOTIDE SEQUENCE [LARGE SCALE GENOMIC DNA]</scope>
    <source>
        <strain evidence="4 5">D7</strain>
    </source>
</reference>
<dbReference type="AlphaFoldDB" id="A0A2A3TWR3"/>
<dbReference type="EMBL" id="NVYO01000001">
    <property type="protein sequence ID" value="PBQ23355.1"/>
    <property type="molecule type" value="Genomic_DNA"/>
</dbReference>
<dbReference type="GO" id="GO:0009986">
    <property type="term" value="C:cell surface"/>
    <property type="evidence" value="ECO:0007669"/>
    <property type="project" value="UniProtKB-SubCell"/>
</dbReference>
<name>A0A2A3TWR3_LEVBR</name>
<proteinExistence type="predicted"/>
<organism evidence="4 5">
    <name type="scientific">Levilactobacillus brevis</name>
    <name type="common">Lactobacillus brevis</name>
    <dbReference type="NCBI Taxonomy" id="1580"/>
    <lineage>
        <taxon>Bacteria</taxon>
        <taxon>Bacillati</taxon>
        <taxon>Bacillota</taxon>
        <taxon>Bacilli</taxon>
        <taxon>Lactobacillales</taxon>
        <taxon>Lactobacillaceae</taxon>
        <taxon>Levilactobacillus</taxon>
    </lineage>
</organism>
<protein>
    <submittedName>
        <fullName evidence="4">Competence protein ComGF</fullName>
    </submittedName>
</protein>
<comment type="caution">
    <text evidence="4">The sequence shown here is derived from an EMBL/GenBank/DDBJ whole genome shotgun (WGS) entry which is preliminary data.</text>
</comment>
<keyword evidence="2" id="KW-0178">Competence</keyword>
<accession>A0A2A3TWR3</accession>
<keyword evidence="3" id="KW-1133">Transmembrane helix</keyword>
<feature type="transmembrane region" description="Helical" evidence="3">
    <location>
        <begin position="6"/>
        <end position="25"/>
    </location>
</feature>
<dbReference type="NCBIfam" id="TIGR02532">
    <property type="entry name" value="IV_pilin_GFxxxE"/>
    <property type="match status" value="1"/>
</dbReference>
<gene>
    <name evidence="4" type="ORF">CNR29_04690</name>
</gene>
<dbReference type="GO" id="GO:0030420">
    <property type="term" value="P:establishment of competence for transformation"/>
    <property type="evidence" value="ECO:0007669"/>
    <property type="project" value="UniProtKB-KW"/>
</dbReference>
<evidence type="ECO:0000313" key="4">
    <source>
        <dbReference type="EMBL" id="PBQ23355.1"/>
    </source>
</evidence>
<evidence type="ECO:0000256" key="3">
    <source>
        <dbReference type="SAM" id="Phobius"/>
    </source>
</evidence>